<evidence type="ECO:0000256" key="1">
    <source>
        <dbReference type="ARBA" id="ARBA00004651"/>
    </source>
</evidence>
<evidence type="ECO:0000256" key="5">
    <source>
        <dbReference type="ARBA" id="ARBA00022989"/>
    </source>
</evidence>
<dbReference type="CDD" id="cd06261">
    <property type="entry name" value="TM_PBP2"/>
    <property type="match status" value="1"/>
</dbReference>
<dbReference type="AlphaFoldDB" id="A0A1R1E657"/>
<evidence type="ECO:0000259" key="8">
    <source>
        <dbReference type="PROSITE" id="PS50928"/>
    </source>
</evidence>
<comment type="caution">
    <text evidence="9">The sequence shown here is derived from an EMBL/GenBank/DDBJ whole genome shotgun (WGS) entry which is preliminary data.</text>
</comment>
<gene>
    <name evidence="9" type="ORF">BK138_32145</name>
</gene>
<dbReference type="GO" id="GO:0005886">
    <property type="term" value="C:plasma membrane"/>
    <property type="evidence" value="ECO:0007669"/>
    <property type="project" value="UniProtKB-SubCell"/>
</dbReference>
<dbReference type="PROSITE" id="PS50928">
    <property type="entry name" value="ABC_TM1"/>
    <property type="match status" value="1"/>
</dbReference>
<dbReference type="SUPFAM" id="SSF161098">
    <property type="entry name" value="MetI-like"/>
    <property type="match status" value="1"/>
</dbReference>
<dbReference type="EMBL" id="MRTP01000018">
    <property type="protein sequence ID" value="OMF47289.1"/>
    <property type="molecule type" value="Genomic_DNA"/>
</dbReference>
<feature type="transmembrane region" description="Helical" evidence="7">
    <location>
        <begin position="25"/>
        <end position="48"/>
    </location>
</feature>
<comment type="subcellular location">
    <subcellularLocation>
        <location evidence="1 7">Cell membrane</location>
        <topology evidence="1 7">Multi-pass membrane protein</topology>
    </subcellularLocation>
</comment>
<dbReference type="STRING" id="297318.BK138_32145"/>
<dbReference type="InterPro" id="IPR000515">
    <property type="entry name" value="MetI-like"/>
</dbReference>
<feature type="transmembrane region" description="Helical" evidence="7">
    <location>
        <begin position="123"/>
        <end position="147"/>
    </location>
</feature>
<keyword evidence="5 7" id="KW-1133">Transmembrane helix</keyword>
<keyword evidence="10" id="KW-1185">Reference proteome</keyword>
<evidence type="ECO:0000313" key="9">
    <source>
        <dbReference type="EMBL" id="OMF47289.1"/>
    </source>
</evidence>
<protein>
    <recommendedName>
        <fullName evidence="8">ABC transmembrane type-1 domain-containing protein</fullName>
    </recommendedName>
</protein>
<keyword evidence="3" id="KW-1003">Cell membrane</keyword>
<accession>A0A1R1E657</accession>
<feature type="transmembrane region" description="Helical" evidence="7">
    <location>
        <begin position="257"/>
        <end position="278"/>
    </location>
</feature>
<dbReference type="InterPro" id="IPR035906">
    <property type="entry name" value="MetI-like_sf"/>
</dbReference>
<dbReference type="Proteomes" id="UP000187172">
    <property type="component" value="Unassembled WGS sequence"/>
</dbReference>
<feature type="transmembrane region" description="Helical" evidence="7">
    <location>
        <begin position="87"/>
        <end position="111"/>
    </location>
</feature>
<evidence type="ECO:0000256" key="4">
    <source>
        <dbReference type="ARBA" id="ARBA00022692"/>
    </source>
</evidence>
<feature type="transmembrane region" description="Helical" evidence="7">
    <location>
        <begin position="159"/>
        <end position="178"/>
    </location>
</feature>
<feature type="domain" description="ABC transmembrane type-1" evidence="8">
    <location>
        <begin position="88"/>
        <end position="278"/>
    </location>
</feature>
<evidence type="ECO:0000256" key="6">
    <source>
        <dbReference type="ARBA" id="ARBA00023136"/>
    </source>
</evidence>
<keyword evidence="4 7" id="KW-0812">Transmembrane</keyword>
<evidence type="ECO:0000313" key="10">
    <source>
        <dbReference type="Proteomes" id="UP000187172"/>
    </source>
</evidence>
<dbReference type="PANTHER" id="PTHR43744">
    <property type="entry name" value="ABC TRANSPORTER PERMEASE PROTEIN MG189-RELATED-RELATED"/>
    <property type="match status" value="1"/>
</dbReference>
<reference evidence="9 10" key="1">
    <citation type="submission" date="2016-11" db="EMBL/GenBank/DDBJ databases">
        <title>Paenibacillus species isolates.</title>
        <authorList>
            <person name="Beno S.M."/>
        </authorList>
    </citation>
    <scope>NUCLEOTIDE SEQUENCE [LARGE SCALE GENOMIC DNA]</scope>
    <source>
        <strain evidence="9 10">FSL R5-0378</strain>
    </source>
</reference>
<dbReference type="GO" id="GO:0055085">
    <property type="term" value="P:transmembrane transport"/>
    <property type="evidence" value="ECO:0007669"/>
    <property type="project" value="InterPro"/>
</dbReference>
<sequence>MTALANPVRKSETASKRRRERVRPLQIIVFILLCLCSVLLIFPLLWMLSTSLKAPYEVMSLDLKLLPKVIQWNNYVELFQQYPVFHFMWNTIYVTALNIIGKLVSCTLVAYGFAKYRARGKNVLFVILLSTMMVPWAVTMVPLFILFKEIGWYNTFLPLWVPSFFGDAFSIFLLRQFMMGIPKELEEAARIDGAGLPRVLWNVVVPNLKPALVVVSIFSFFNTWNDFLGPLIFLSDPEKATLQLGIQFLRTQYNVQWHYMMAFSVVSLVPCLIVFFFGQRQIVDGITLTGIK</sequence>
<keyword evidence="6 7" id="KW-0472">Membrane</keyword>
<organism evidence="9 10">
    <name type="scientific">Paenibacillus rhizosphaerae</name>
    <dbReference type="NCBI Taxonomy" id="297318"/>
    <lineage>
        <taxon>Bacteria</taxon>
        <taxon>Bacillati</taxon>
        <taxon>Bacillota</taxon>
        <taxon>Bacilli</taxon>
        <taxon>Bacillales</taxon>
        <taxon>Paenibacillaceae</taxon>
        <taxon>Paenibacillus</taxon>
    </lineage>
</organism>
<name>A0A1R1E657_9BACL</name>
<feature type="transmembrane region" description="Helical" evidence="7">
    <location>
        <begin position="199"/>
        <end position="221"/>
    </location>
</feature>
<proteinExistence type="inferred from homology"/>
<dbReference type="Pfam" id="PF00528">
    <property type="entry name" value="BPD_transp_1"/>
    <property type="match status" value="1"/>
</dbReference>
<evidence type="ECO:0000256" key="3">
    <source>
        <dbReference type="ARBA" id="ARBA00022475"/>
    </source>
</evidence>
<comment type="similarity">
    <text evidence="7">Belongs to the binding-protein-dependent transport system permease family.</text>
</comment>
<keyword evidence="2 7" id="KW-0813">Transport</keyword>
<dbReference type="Gene3D" id="1.10.3720.10">
    <property type="entry name" value="MetI-like"/>
    <property type="match status" value="1"/>
</dbReference>
<dbReference type="PANTHER" id="PTHR43744:SF8">
    <property type="entry name" value="SN-GLYCEROL-3-PHOSPHATE TRANSPORT SYSTEM PERMEASE PROTEIN UGPE"/>
    <property type="match status" value="1"/>
</dbReference>
<evidence type="ECO:0000256" key="2">
    <source>
        <dbReference type="ARBA" id="ARBA00022448"/>
    </source>
</evidence>
<evidence type="ECO:0000256" key="7">
    <source>
        <dbReference type="RuleBase" id="RU363032"/>
    </source>
</evidence>